<proteinExistence type="predicted"/>
<dbReference type="InParanoid" id="A0A1X7UXS7"/>
<dbReference type="EnsemblMetazoa" id="Aqu2.1.32324_001">
    <property type="protein sequence ID" value="Aqu2.1.32324_001"/>
    <property type="gene ID" value="Aqu2.1.32324"/>
</dbReference>
<dbReference type="AlphaFoldDB" id="A0A1X7UXS7"/>
<evidence type="ECO:0000313" key="1">
    <source>
        <dbReference type="EnsemblMetazoa" id="Aqu2.1.32324_001"/>
    </source>
</evidence>
<protein>
    <submittedName>
        <fullName evidence="1">Uncharacterized protein</fullName>
    </submittedName>
</protein>
<name>A0A1X7UXS7_AMPQE</name>
<sequence length="150" mass="16465">MSIILQPVLKELHQRHCFRVEAKISGITKLISAKLLLSVFDLPAKAAVVNLKQFNGQYGCLCYANPAENVTPGLFVYLPSSQQHATDAEIGGESVYGVKGHSILSSAIDIVNGVPIDFMHAVLEGVTKYFNVVEFKISPMFVLSWEERNG</sequence>
<accession>A0A1X7UXS7</accession>
<organism evidence="1">
    <name type="scientific">Amphimedon queenslandica</name>
    <name type="common">Sponge</name>
    <dbReference type="NCBI Taxonomy" id="400682"/>
    <lineage>
        <taxon>Eukaryota</taxon>
        <taxon>Metazoa</taxon>
        <taxon>Porifera</taxon>
        <taxon>Demospongiae</taxon>
        <taxon>Heteroscleromorpha</taxon>
        <taxon>Haplosclerida</taxon>
        <taxon>Niphatidae</taxon>
        <taxon>Amphimedon</taxon>
    </lineage>
</organism>
<reference evidence="1" key="1">
    <citation type="submission" date="2017-05" db="UniProtKB">
        <authorList>
            <consortium name="EnsemblMetazoa"/>
        </authorList>
    </citation>
    <scope>IDENTIFICATION</scope>
</reference>
<dbReference type="OrthoDB" id="8194903at2759"/>